<evidence type="ECO:0000313" key="6">
    <source>
        <dbReference type="Proteomes" id="UP001430377"/>
    </source>
</evidence>
<dbReference type="GO" id="GO:0000160">
    <property type="term" value="P:phosphorelay signal transduction system"/>
    <property type="evidence" value="ECO:0007669"/>
    <property type="project" value="InterPro"/>
</dbReference>
<protein>
    <submittedName>
        <fullName evidence="5">GAF domain-containing protein</fullName>
    </submittedName>
</protein>
<comment type="caution">
    <text evidence="5">The sequence shown here is derived from an EMBL/GenBank/DDBJ whole genome shotgun (WGS) entry which is preliminary data.</text>
</comment>
<reference evidence="5 6" key="1">
    <citation type="submission" date="2021-06" db="EMBL/GenBank/DDBJ databases">
        <title>Halomicroarcula sp. a new haloarchaeum isolated from saline soil.</title>
        <authorList>
            <person name="Duran-Viseras A."/>
            <person name="Sanchez-Porro C."/>
            <person name="Ventosa A."/>
        </authorList>
    </citation>
    <scope>NUCLEOTIDE SEQUENCE [LARGE SCALE GENOMIC DNA]</scope>
    <source>
        <strain evidence="5 6">F13</strain>
    </source>
</reference>
<dbReference type="SMART" id="SM00065">
    <property type="entry name" value="GAF"/>
    <property type="match status" value="1"/>
</dbReference>
<evidence type="ECO:0000256" key="2">
    <source>
        <dbReference type="ARBA" id="ARBA00022777"/>
    </source>
</evidence>
<dbReference type="InterPro" id="IPR003018">
    <property type="entry name" value="GAF"/>
</dbReference>
<feature type="domain" description="Response regulatory" evidence="4">
    <location>
        <begin position="3"/>
        <end position="113"/>
    </location>
</feature>
<dbReference type="SMART" id="SM00448">
    <property type="entry name" value="REC"/>
    <property type="match status" value="1"/>
</dbReference>
<dbReference type="EMBL" id="RKLR01000013">
    <property type="protein sequence ID" value="MBX0325370.1"/>
    <property type="molecule type" value="Genomic_DNA"/>
</dbReference>
<organism evidence="5 6">
    <name type="scientific">Haloarcula rubra</name>
    <dbReference type="NCBI Taxonomy" id="2487747"/>
    <lineage>
        <taxon>Archaea</taxon>
        <taxon>Methanobacteriati</taxon>
        <taxon>Methanobacteriota</taxon>
        <taxon>Stenosarchaea group</taxon>
        <taxon>Halobacteria</taxon>
        <taxon>Halobacteriales</taxon>
        <taxon>Haloarculaceae</taxon>
        <taxon>Haloarcula</taxon>
    </lineage>
</organism>
<dbReference type="Proteomes" id="UP001430377">
    <property type="component" value="Unassembled WGS sequence"/>
</dbReference>
<evidence type="ECO:0000313" key="5">
    <source>
        <dbReference type="EMBL" id="MBX0325370.1"/>
    </source>
</evidence>
<evidence type="ECO:0000256" key="3">
    <source>
        <dbReference type="PROSITE-ProRule" id="PRU00169"/>
    </source>
</evidence>
<proteinExistence type="predicted"/>
<dbReference type="SUPFAM" id="SSF52172">
    <property type="entry name" value="CheY-like"/>
    <property type="match status" value="1"/>
</dbReference>
<keyword evidence="6" id="KW-1185">Reference proteome</keyword>
<dbReference type="AlphaFoldDB" id="A0AAW4PXS2"/>
<comment type="caution">
    <text evidence="3">Lacks conserved residue(s) required for the propagation of feature annotation.</text>
</comment>
<dbReference type="PROSITE" id="PS50110">
    <property type="entry name" value="RESPONSE_REGULATORY"/>
    <property type="match status" value="1"/>
</dbReference>
<accession>A0AAW4PXS2</accession>
<evidence type="ECO:0000256" key="1">
    <source>
        <dbReference type="ARBA" id="ARBA00022679"/>
    </source>
</evidence>
<dbReference type="Gene3D" id="3.40.50.2300">
    <property type="match status" value="1"/>
</dbReference>
<dbReference type="InterPro" id="IPR011006">
    <property type="entry name" value="CheY-like_superfamily"/>
</dbReference>
<dbReference type="SUPFAM" id="SSF55781">
    <property type="entry name" value="GAF domain-like"/>
    <property type="match status" value="1"/>
</dbReference>
<dbReference type="Pfam" id="PF01590">
    <property type="entry name" value="GAF"/>
    <property type="match status" value="1"/>
</dbReference>
<dbReference type="PANTHER" id="PTHR43102:SF2">
    <property type="entry name" value="GAF DOMAIN-CONTAINING PROTEIN"/>
    <property type="match status" value="1"/>
</dbReference>
<sequence>MATVVCADADDERRSATVTALESAGFDVLAASSVSAVEAALDDDVDCVVTAFRFPDGDGFDVVGTVRDRRPDCACVFFTSASPSELPRGGRDQIVEYVPQSVPDARDRLVDVVEGATAEATQAAYPLPENETERLAAVRAYDVAELSAEATFERLTALMTTHFDIDVAFVGLVDEHEERFVACTGANWRTLAREDSICTHTILTDEEMVVEDTHEDPRFAEVDRLDELNIRSYAGARITDEEGNALGAVCCIDDEPRSYTRAELDDLRRFADEVEEQLLLRRRLGGGGE</sequence>
<dbReference type="Gene3D" id="3.30.450.40">
    <property type="match status" value="1"/>
</dbReference>
<dbReference type="InterPro" id="IPR001789">
    <property type="entry name" value="Sig_transdc_resp-reg_receiver"/>
</dbReference>
<evidence type="ECO:0000259" key="4">
    <source>
        <dbReference type="PROSITE" id="PS50110"/>
    </source>
</evidence>
<keyword evidence="1" id="KW-0808">Transferase</keyword>
<dbReference type="PANTHER" id="PTHR43102">
    <property type="entry name" value="SLR1143 PROTEIN"/>
    <property type="match status" value="1"/>
</dbReference>
<dbReference type="InterPro" id="IPR029016">
    <property type="entry name" value="GAF-like_dom_sf"/>
</dbReference>
<keyword evidence="2" id="KW-0418">Kinase</keyword>
<gene>
    <name evidence="5" type="ORF">EGH21_20290</name>
</gene>
<dbReference type="GO" id="GO:0016301">
    <property type="term" value="F:kinase activity"/>
    <property type="evidence" value="ECO:0007669"/>
    <property type="project" value="UniProtKB-KW"/>
</dbReference>
<name>A0AAW4PXS2_9EURY</name>
<dbReference type="Pfam" id="PF00072">
    <property type="entry name" value="Response_reg"/>
    <property type="match status" value="1"/>
</dbReference>